<name>A0ABP0G0Y8_CLALP</name>
<dbReference type="Pfam" id="PF09809">
    <property type="entry name" value="MRP-L27"/>
    <property type="match status" value="1"/>
</dbReference>
<protein>
    <recommendedName>
        <fullName evidence="3">Mitochondrial ribosomal protein L41</fullName>
    </recommendedName>
</protein>
<proteinExistence type="predicted"/>
<evidence type="ECO:0000313" key="2">
    <source>
        <dbReference type="Proteomes" id="UP001642483"/>
    </source>
</evidence>
<gene>
    <name evidence="1" type="ORF">CVLEPA_LOCUS16632</name>
</gene>
<evidence type="ECO:0000313" key="1">
    <source>
        <dbReference type="EMBL" id="CAK8685506.1"/>
    </source>
</evidence>
<organism evidence="1 2">
    <name type="scientific">Clavelina lepadiformis</name>
    <name type="common">Light-bulb sea squirt</name>
    <name type="synonym">Ascidia lepadiformis</name>
    <dbReference type="NCBI Taxonomy" id="159417"/>
    <lineage>
        <taxon>Eukaryota</taxon>
        <taxon>Metazoa</taxon>
        <taxon>Chordata</taxon>
        <taxon>Tunicata</taxon>
        <taxon>Ascidiacea</taxon>
        <taxon>Aplousobranchia</taxon>
        <taxon>Clavelinidae</taxon>
        <taxon>Clavelina</taxon>
    </lineage>
</organism>
<dbReference type="EMBL" id="CAWYQH010000100">
    <property type="protein sequence ID" value="CAK8685506.1"/>
    <property type="molecule type" value="Genomic_DNA"/>
</dbReference>
<evidence type="ECO:0008006" key="3">
    <source>
        <dbReference type="Google" id="ProtNLM"/>
    </source>
</evidence>
<dbReference type="Proteomes" id="UP001642483">
    <property type="component" value="Unassembled WGS sequence"/>
</dbReference>
<accession>A0ABP0G0Y8</accession>
<comment type="caution">
    <text evidence="1">The sequence shown here is derived from an EMBL/GenBank/DDBJ whole genome shotgun (WGS) entry which is preliminary data.</text>
</comment>
<reference evidence="1 2" key="1">
    <citation type="submission" date="2024-02" db="EMBL/GenBank/DDBJ databases">
        <authorList>
            <person name="Daric V."/>
            <person name="Darras S."/>
        </authorList>
    </citation>
    <scope>NUCLEOTIDE SEQUENCE [LARGE SCALE GENOMIC DNA]</scope>
</reference>
<dbReference type="InterPro" id="IPR019189">
    <property type="entry name" value="Ribosomal_mL41"/>
</dbReference>
<sequence>MRLTLHLCRKFPKSSFRRPMECRGAGRKKNLYLWPMTFGELDEEVEINGVKLPSKNKIPVIMVPDLKSFSLKPYVTYRAEDIFEPAMQSKDYFETFYAPAIEAEMQNVPLESLPKSNIESKEHGGFFSGIKNYRTKGDKIDS</sequence>
<keyword evidence="2" id="KW-1185">Reference proteome</keyword>